<feature type="domain" description="CusB-like beta-barrel" evidence="8">
    <location>
        <begin position="260"/>
        <end position="333"/>
    </location>
</feature>
<dbReference type="Pfam" id="PF25876">
    <property type="entry name" value="HH_MFP_RND"/>
    <property type="match status" value="1"/>
</dbReference>
<dbReference type="AlphaFoldDB" id="A0A7C3SHK0"/>
<evidence type="ECO:0000256" key="2">
    <source>
        <dbReference type="ARBA" id="ARBA00023054"/>
    </source>
</evidence>
<evidence type="ECO:0000256" key="1">
    <source>
        <dbReference type="ARBA" id="ARBA00004196"/>
    </source>
</evidence>
<dbReference type="InterPro" id="IPR058792">
    <property type="entry name" value="Beta-barrel_RND_2"/>
</dbReference>
<feature type="transmembrane region" description="Helical" evidence="5">
    <location>
        <begin position="20"/>
        <end position="40"/>
    </location>
</feature>
<dbReference type="GO" id="GO:0030313">
    <property type="term" value="C:cell envelope"/>
    <property type="evidence" value="ECO:0007669"/>
    <property type="project" value="UniProtKB-SubCell"/>
</dbReference>
<keyword evidence="5" id="KW-1133">Transmembrane helix</keyword>
<evidence type="ECO:0000256" key="3">
    <source>
        <dbReference type="SAM" id="Coils"/>
    </source>
</evidence>
<dbReference type="InterPro" id="IPR058624">
    <property type="entry name" value="MdtA-like_HH"/>
</dbReference>
<dbReference type="Gene3D" id="2.40.50.100">
    <property type="match status" value="2"/>
</dbReference>
<comment type="subcellular location">
    <subcellularLocation>
        <location evidence="1">Cell envelope</location>
    </subcellularLocation>
</comment>
<dbReference type="Gene3D" id="2.40.30.170">
    <property type="match status" value="1"/>
</dbReference>
<dbReference type="Pfam" id="PF25954">
    <property type="entry name" value="Beta-barrel_RND_2"/>
    <property type="match status" value="1"/>
</dbReference>
<dbReference type="InterPro" id="IPR058625">
    <property type="entry name" value="MdtA-like_BSH"/>
</dbReference>
<feature type="coiled-coil region" evidence="3">
    <location>
        <begin position="121"/>
        <end position="155"/>
    </location>
</feature>
<evidence type="ECO:0000259" key="6">
    <source>
        <dbReference type="Pfam" id="PF25876"/>
    </source>
</evidence>
<evidence type="ECO:0000256" key="5">
    <source>
        <dbReference type="SAM" id="Phobius"/>
    </source>
</evidence>
<proteinExistence type="predicted"/>
<accession>A0A7C3SHK0</accession>
<dbReference type="SUPFAM" id="SSF111369">
    <property type="entry name" value="HlyD-like secretion proteins"/>
    <property type="match status" value="2"/>
</dbReference>
<feature type="compositionally biased region" description="Polar residues" evidence="4">
    <location>
        <begin position="364"/>
        <end position="376"/>
    </location>
</feature>
<dbReference type="Pfam" id="PF25917">
    <property type="entry name" value="BSH_RND"/>
    <property type="match status" value="1"/>
</dbReference>
<feature type="region of interest" description="Disordered" evidence="4">
    <location>
        <begin position="359"/>
        <end position="380"/>
    </location>
</feature>
<organism evidence="9">
    <name type="scientific">Desulfobacca acetoxidans</name>
    <dbReference type="NCBI Taxonomy" id="60893"/>
    <lineage>
        <taxon>Bacteria</taxon>
        <taxon>Pseudomonadati</taxon>
        <taxon>Thermodesulfobacteriota</taxon>
        <taxon>Desulfobaccia</taxon>
        <taxon>Desulfobaccales</taxon>
        <taxon>Desulfobaccaceae</taxon>
        <taxon>Desulfobacca</taxon>
    </lineage>
</organism>
<evidence type="ECO:0000256" key="4">
    <source>
        <dbReference type="SAM" id="MobiDB-lite"/>
    </source>
</evidence>
<sequence length="456" mass="49048">MLKNFINKPLTYLSGRSWKALSLIILAGVIAVTAASWFWYHNPSNSVSFRTTPVLRGDLQATISATGTVEPEAVVDVGAQVAGKIVAFGKDKDGKTVDYGSVVEAGTVLAQIDDALYAADVATAKAQLAQAKANVQRAEADLGQLKAKLYQAERDWLRAKKLGPSDALSQADYDAALSAYEIAKANVNVGQAALVQAKDAVAQAEATLRRAMQNLDYCTIRSPVKGVIIDRRVNIGQTVVASLNAPSLFLIAKDLTRIQVWAAVNEADIGNIRPGQRVTFTVDAFPGVVFQGEVGKVRLNATMTQNVVTYTVEVNTDNSDGKLIPYLTANLNFIVAQRRDVLMVPNAALRWTPLPDQIDPRFRQGQQRTAGVSSASAKLEGKEPQRLGTVWLVKGRYVQPVAVRRGVSDDSFTEIQSSELQEGMPVVVGEQQKEAGTASATSPFAPQPFRGSGGRH</sequence>
<reference evidence="9" key="1">
    <citation type="journal article" date="2020" name="mSystems">
        <title>Genome- and Community-Level Interaction Insights into Carbon Utilization and Element Cycling Functions of Hydrothermarchaeota in Hydrothermal Sediment.</title>
        <authorList>
            <person name="Zhou Z."/>
            <person name="Liu Y."/>
            <person name="Xu W."/>
            <person name="Pan J."/>
            <person name="Luo Z.H."/>
            <person name="Li M."/>
        </authorList>
    </citation>
    <scope>NUCLEOTIDE SEQUENCE [LARGE SCALE GENOMIC DNA]</scope>
    <source>
        <strain evidence="9">SpSt-776</strain>
    </source>
</reference>
<name>A0A7C3SHK0_9BACT</name>
<protein>
    <submittedName>
        <fullName evidence="9">HlyD family efflux transporter periplasmic adaptor subunit</fullName>
    </submittedName>
</protein>
<dbReference type="PANTHER" id="PTHR32347">
    <property type="entry name" value="EFFLUX SYSTEM COMPONENT YKNX-RELATED"/>
    <property type="match status" value="1"/>
</dbReference>
<comment type="caution">
    <text evidence="9">The sequence shown here is derived from an EMBL/GenBank/DDBJ whole genome shotgun (WGS) entry which is preliminary data.</text>
</comment>
<dbReference type="InterPro" id="IPR050465">
    <property type="entry name" value="UPF0194_transport"/>
</dbReference>
<keyword evidence="2 3" id="KW-0175">Coiled coil</keyword>
<keyword evidence="5" id="KW-0812">Transmembrane</keyword>
<dbReference type="EMBL" id="DTHB01000016">
    <property type="protein sequence ID" value="HGB13803.1"/>
    <property type="molecule type" value="Genomic_DNA"/>
</dbReference>
<evidence type="ECO:0000259" key="7">
    <source>
        <dbReference type="Pfam" id="PF25917"/>
    </source>
</evidence>
<evidence type="ECO:0000259" key="8">
    <source>
        <dbReference type="Pfam" id="PF25954"/>
    </source>
</evidence>
<evidence type="ECO:0000313" key="9">
    <source>
        <dbReference type="EMBL" id="HGB13803.1"/>
    </source>
</evidence>
<gene>
    <name evidence="9" type="ORF">ENV62_00985</name>
</gene>
<dbReference type="PANTHER" id="PTHR32347:SF14">
    <property type="entry name" value="EFFLUX SYSTEM COMPONENT YKNX-RELATED"/>
    <property type="match status" value="1"/>
</dbReference>
<feature type="region of interest" description="Disordered" evidence="4">
    <location>
        <begin position="428"/>
        <end position="456"/>
    </location>
</feature>
<feature type="domain" description="Multidrug resistance protein MdtA-like alpha-helical hairpin" evidence="6">
    <location>
        <begin position="135"/>
        <end position="217"/>
    </location>
</feature>
<feature type="domain" description="Multidrug resistance protein MdtA-like barrel-sandwich hybrid" evidence="7">
    <location>
        <begin position="74"/>
        <end position="243"/>
    </location>
</feature>
<keyword evidence="5" id="KW-0472">Membrane</keyword>